<protein>
    <submittedName>
        <fullName evidence="5">CapA family protein</fullName>
    </submittedName>
</protein>
<dbReference type="CDD" id="cd07381">
    <property type="entry name" value="MPP_CapA"/>
    <property type="match status" value="1"/>
</dbReference>
<accession>A0A413RDM2</accession>
<comment type="caution">
    <text evidence="5">The sequence shown here is derived from an EMBL/GenBank/DDBJ whole genome shotgun (WGS) entry which is preliminary data.</text>
</comment>
<organism evidence="5 6">
    <name type="scientific">Eubacterium ventriosum</name>
    <dbReference type="NCBI Taxonomy" id="39496"/>
    <lineage>
        <taxon>Bacteria</taxon>
        <taxon>Bacillati</taxon>
        <taxon>Bacillota</taxon>
        <taxon>Clostridia</taxon>
        <taxon>Eubacteriales</taxon>
        <taxon>Eubacteriaceae</taxon>
        <taxon>Eubacterium</taxon>
    </lineage>
</organism>
<dbReference type="SUPFAM" id="SSF56300">
    <property type="entry name" value="Metallo-dependent phosphatases"/>
    <property type="match status" value="1"/>
</dbReference>
<name>A0A413RDM2_9FIRM</name>
<dbReference type="InterPro" id="IPR029052">
    <property type="entry name" value="Metallo-depent_PP-like"/>
</dbReference>
<dbReference type="EMBL" id="QSFD01000001">
    <property type="protein sequence ID" value="RHA20880.1"/>
    <property type="molecule type" value="Genomic_DNA"/>
</dbReference>
<evidence type="ECO:0000313" key="5">
    <source>
        <dbReference type="EMBL" id="RHA20880.1"/>
    </source>
</evidence>
<dbReference type="PANTHER" id="PTHR33393">
    <property type="entry name" value="POLYGLUTAMINE SYNTHESIS ACCESSORY PROTEIN RV0574C-RELATED"/>
    <property type="match status" value="1"/>
</dbReference>
<dbReference type="PANTHER" id="PTHR33393:SF13">
    <property type="entry name" value="PGA BIOSYNTHESIS PROTEIN CAPA"/>
    <property type="match status" value="1"/>
</dbReference>
<evidence type="ECO:0000256" key="1">
    <source>
        <dbReference type="ARBA" id="ARBA00005662"/>
    </source>
</evidence>
<keyword evidence="3" id="KW-0812">Transmembrane</keyword>
<dbReference type="AlphaFoldDB" id="A0A413RDM2"/>
<comment type="similarity">
    <text evidence="1">Belongs to the CapA family.</text>
</comment>
<reference evidence="5 6" key="1">
    <citation type="submission" date="2018-08" db="EMBL/GenBank/DDBJ databases">
        <title>A genome reference for cultivated species of the human gut microbiota.</title>
        <authorList>
            <person name="Zou Y."/>
            <person name="Xue W."/>
            <person name="Luo G."/>
        </authorList>
    </citation>
    <scope>NUCLEOTIDE SEQUENCE [LARGE SCALE GENOMIC DNA]</scope>
    <source>
        <strain evidence="5 6">AM44-11BH</strain>
    </source>
</reference>
<keyword evidence="3" id="KW-0472">Membrane</keyword>
<feature type="region of interest" description="Disordered" evidence="2">
    <location>
        <begin position="37"/>
        <end position="93"/>
    </location>
</feature>
<feature type="compositionally biased region" description="Polar residues" evidence="2">
    <location>
        <begin position="37"/>
        <end position="67"/>
    </location>
</feature>
<dbReference type="Gene3D" id="3.60.21.10">
    <property type="match status" value="1"/>
</dbReference>
<dbReference type="Pfam" id="PF09587">
    <property type="entry name" value="PGA_cap"/>
    <property type="match status" value="1"/>
</dbReference>
<evidence type="ECO:0000259" key="4">
    <source>
        <dbReference type="SMART" id="SM00854"/>
    </source>
</evidence>
<feature type="domain" description="Capsule synthesis protein CapA" evidence="4">
    <location>
        <begin position="103"/>
        <end position="338"/>
    </location>
</feature>
<gene>
    <name evidence="5" type="ORF">DW944_01540</name>
</gene>
<proteinExistence type="inferred from homology"/>
<evidence type="ECO:0000256" key="3">
    <source>
        <dbReference type="SAM" id="Phobius"/>
    </source>
</evidence>
<dbReference type="RefSeq" id="WP_117969355.1">
    <property type="nucleotide sequence ID" value="NZ_QSFD01000001.1"/>
</dbReference>
<keyword evidence="6" id="KW-1185">Reference proteome</keyword>
<keyword evidence="3" id="KW-1133">Transmembrane helix</keyword>
<dbReference type="SMART" id="SM00854">
    <property type="entry name" value="PGA_cap"/>
    <property type="match status" value="1"/>
</dbReference>
<dbReference type="InterPro" id="IPR052169">
    <property type="entry name" value="CW_Biosynth-Accessory"/>
</dbReference>
<evidence type="ECO:0000313" key="6">
    <source>
        <dbReference type="Proteomes" id="UP000284779"/>
    </source>
</evidence>
<feature type="transmembrane region" description="Helical" evidence="3">
    <location>
        <begin position="7"/>
        <end position="26"/>
    </location>
</feature>
<dbReference type="InterPro" id="IPR019079">
    <property type="entry name" value="Capsule_synth_CapA"/>
</dbReference>
<evidence type="ECO:0000256" key="2">
    <source>
        <dbReference type="SAM" id="MobiDB-lite"/>
    </source>
</evidence>
<dbReference type="Proteomes" id="UP000284779">
    <property type="component" value="Unassembled WGS sequence"/>
</dbReference>
<feature type="compositionally biased region" description="Low complexity" evidence="2">
    <location>
        <begin position="68"/>
        <end position="93"/>
    </location>
</feature>
<sequence>MKKNIIVILPIILSVITVAIFFNLSVKPMDTATNVLGQKETMSQNKNSKKNTIGNAAQNNSNSKSIGSNTGNSSDESKSSSSGQTTTKDSSTVATTAPANTIKLSFVGDCLCATDENTSYENCFNDVAKAKNPSYFLEKVNSYFLNDDFTIADCENVYSDSKKLKVSDKGQYADPNVRAFWFKSPAKNAKILSAGGIDMVSISNNHINDYGLEGHEDTRKALDAANVKWGEEGKIVYFEKHNFKIAVICVSMYGDYVLPTIQSALKKAEKKSDYQIIYFHGGTEGLHEPESWKVNACHTLIDSGADLIIGDHPHVLQPLEKYKNKTIIYSMGNFIFGGNRHPENRTIIYQHTITLTSNNKVSKETGDIIPCYVYTGDTNNWQPAPIKDKATKKKVLNFMNGKRKSPL</sequence>